<dbReference type="EMBL" id="BMAT01010590">
    <property type="protein sequence ID" value="GFS27959.1"/>
    <property type="molecule type" value="Genomic_DNA"/>
</dbReference>
<protein>
    <submittedName>
        <fullName evidence="8">E3 ubiquitin-protein ligase NRDP1-like protein</fullName>
    </submittedName>
</protein>
<dbReference type="InterPro" id="IPR017907">
    <property type="entry name" value="Znf_RING_CS"/>
</dbReference>
<feature type="coiled-coil region" evidence="5">
    <location>
        <begin position="214"/>
        <end position="279"/>
    </location>
</feature>
<name>A0AAV4JYS1_9GAST</name>
<evidence type="ECO:0000313" key="8">
    <source>
        <dbReference type="EMBL" id="GFS27959.1"/>
    </source>
</evidence>
<dbReference type="InterPro" id="IPR013083">
    <property type="entry name" value="Znf_RING/FYVE/PHD"/>
</dbReference>
<keyword evidence="9" id="KW-1185">Reference proteome</keyword>
<dbReference type="PROSITE" id="PS50089">
    <property type="entry name" value="ZF_RING_2"/>
    <property type="match status" value="1"/>
</dbReference>
<evidence type="ECO:0000259" key="7">
    <source>
        <dbReference type="PROSITE" id="PS51081"/>
    </source>
</evidence>
<proteinExistence type="predicted"/>
<evidence type="ECO:0000256" key="2">
    <source>
        <dbReference type="ARBA" id="ARBA00022771"/>
    </source>
</evidence>
<evidence type="ECO:0000256" key="4">
    <source>
        <dbReference type="PROSITE-ProRule" id="PRU00455"/>
    </source>
</evidence>
<accession>A0AAV4JYS1</accession>
<dbReference type="Gene3D" id="3.30.40.10">
    <property type="entry name" value="Zinc/RING finger domain, C3HC4 (zinc finger)"/>
    <property type="match status" value="2"/>
</dbReference>
<keyword evidence="1" id="KW-0479">Metal-binding</keyword>
<feature type="domain" description="RING-type" evidence="6">
    <location>
        <begin position="18"/>
        <end position="56"/>
    </location>
</feature>
<sequence>MGLDIDRFLCEVNEGLLCCICKDVLEEPLQAPCEHAFCRQCIQGWLVNECTCPEDRQTLFLSDLRPLFRYMRNDLARLRLRCQYFHLGCQKICTMDGLRSHETNCDHASVICPHAECALTMTRRELEEHVLLCHVRCGATSQSALDRQGANGSLSTSSQECPLGCGALLLSSRDQELHNCVAELRTTIEVLRAELLCQADDQRREMNARLDSQRAHMVQREAALKNQIEALKTELGQLSEQLKRILELEANRGMELDRLATERAELKTMLEEIQQRQADEGACPPCACSGKSRVTNV</sequence>
<dbReference type="InterPro" id="IPR001841">
    <property type="entry name" value="Znf_RING"/>
</dbReference>
<dbReference type="SUPFAM" id="SSF49599">
    <property type="entry name" value="TRAF domain-like"/>
    <property type="match status" value="1"/>
</dbReference>
<dbReference type="Pfam" id="PF13923">
    <property type="entry name" value="zf-C3HC4_2"/>
    <property type="match status" value="1"/>
</dbReference>
<dbReference type="PANTHER" id="PTHR10131">
    <property type="entry name" value="TNF RECEPTOR ASSOCIATED FACTOR"/>
    <property type="match status" value="1"/>
</dbReference>
<dbReference type="SMART" id="SM00184">
    <property type="entry name" value="RING"/>
    <property type="match status" value="1"/>
</dbReference>
<evidence type="ECO:0000256" key="5">
    <source>
        <dbReference type="SAM" id="Coils"/>
    </source>
</evidence>
<dbReference type="InterPro" id="IPR013010">
    <property type="entry name" value="Znf_SIAH"/>
</dbReference>
<organism evidence="8 9">
    <name type="scientific">Elysia marginata</name>
    <dbReference type="NCBI Taxonomy" id="1093978"/>
    <lineage>
        <taxon>Eukaryota</taxon>
        <taxon>Metazoa</taxon>
        <taxon>Spiralia</taxon>
        <taxon>Lophotrochozoa</taxon>
        <taxon>Mollusca</taxon>
        <taxon>Gastropoda</taxon>
        <taxon>Heterobranchia</taxon>
        <taxon>Euthyneura</taxon>
        <taxon>Panpulmonata</taxon>
        <taxon>Sacoglossa</taxon>
        <taxon>Placobranchoidea</taxon>
        <taxon>Plakobranchidae</taxon>
        <taxon>Elysia</taxon>
    </lineage>
</organism>
<dbReference type="Proteomes" id="UP000762676">
    <property type="component" value="Unassembled WGS sequence"/>
</dbReference>
<dbReference type="PROSITE" id="PS51081">
    <property type="entry name" value="ZF_SIAH"/>
    <property type="match status" value="1"/>
</dbReference>
<dbReference type="PROSITE" id="PS00518">
    <property type="entry name" value="ZF_RING_1"/>
    <property type="match status" value="1"/>
</dbReference>
<keyword evidence="2 4" id="KW-0863">Zinc-finger</keyword>
<evidence type="ECO:0000256" key="1">
    <source>
        <dbReference type="ARBA" id="ARBA00022723"/>
    </source>
</evidence>
<comment type="caution">
    <text evidence="8">The sequence shown here is derived from an EMBL/GenBank/DDBJ whole genome shotgun (WGS) entry which is preliminary data.</text>
</comment>
<dbReference type="SUPFAM" id="SSF57850">
    <property type="entry name" value="RING/U-box"/>
    <property type="match status" value="1"/>
</dbReference>
<reference evidence="8 9" key="1">
    <citation type="journal article" date="2021" name="Elife">
        <title>Chloroplast acquisition without the gene transfer in kleptoplastic sea slugs, Plakobranchus ocellatus.</title>
        <authorList>
            <person name="Maeda T."/>
            <person name="Takahashi S."/>
            <person name="Yoshida T."/>
            <person name="Shimamura S."/>
            <person name="Takaki Y."/>
            <person name="Nagai Y."/>
            <person name="Toyoda A."/>
            <person name="Suzuki Y."/>
            <person name="Arimoto A."/>
            <person name="Ishii H."/>
            <person name="Satoh N."/>
            <person name="Nishiyama T."/>
            <person name="Hasebe M."/>
            <person name="Maruyama T."/>
            <person name="Minagawa J."/>
            <person name="Obokata J."/>
            <person name="Shigenobu S."/>
        </authorList>
    </citation>
    <scope>NUCLEOTIDE SEQUENCE [LARGE SCALE GENOMIC DNA]</scope>
</reference>
<dbReference type="GO" id="GO:0008270">
    <property type="term" value="F:zinc ion binding"/>
    <property type="evidence" value="ECO:0007669"/>
    <property type="project" value="UniProtKB-KW"/>
</dbReference>
<dbReference type="PANTHER" id="PTHR10131:SF94">
    <property type="entry name" value="TNF RECEPTOR-ASSOCIATED FACTOR 4"/>
    <property type="match status" value="1"/>
</dbReference>
<evidence type="ECO:0000256" key="3">
    <source>
        <dbReference type="ARBA" id="ARBA00022833"/>
    </source>
</evidence>
<keyword evidence="5" id="KW-0175">Coiled coil</keyword>
<evidence type="ECO:0000259" key="6">
    <source>
        <dbReference type="PROSITE" id="PS50089"/>
    </source>
</evidence>
<dbReference type="AlphaFoldDB" id="A0AAV4JYS1"/>
<keyword evidence="3" id="KW-0862">Zinc</keyword>
<feature type="domain" description="SIAH-type" evidence="7">
    <location>
        <begin position="77"/>
        <end position="135"/>
    </location>
</feature>
<gene>
    <name evidence="8" type="ORF">ElyMa_005321400</name>
</gene>
<evidence type="ECO:0000313" key="9">
    <source>
        <dbReference type="Proteomes" id="UP000762676"/>
    </source>
</evidence>